<evidence type="ECO:0000259" key="1">
    <source>
        <dbReference type="Pfam" id="PF03551"/>
    </source>
</evidence>
<dbReference type="RefSeq" id="WP_197003499.1">
    <property type="nucleotide sequence ID" value="NZ_BONS01000015.1"/>
</dbReference>
<accession>A0A8J7KKD0</accession>
<sequence>MQRNRGLSAQAVTVLRALAVDPSRWRYGYDLATEVHLKSGSLYPILVRLADRGLLEATWEPGPDGRPPRHLYRLTGTGREYVAALPAAQSVRVAPHPKLRLGEAS</sequence>
<keyword evidence="3" id="KW-1185">Reference proteome</keyword>
<proteinExistence type="predicted"/>
<evidence type="ECO:0000313" key="3">
    <source>
        <dbReference type="Proteomes" id="UP000622552"/>
    </source>
</evidence>
<dbReference type="PANTHER" id="PTHR33169">
    <property type="entry name" value="PADR-FAMILY TRANSCRIPTIONAL REGULATOR"/>
    <property type="match status" value="1"/>
</dbReference>
<name>A0A8J7KKD0_9ACTN</name>
<feature type="domain" description="Transcription regulator PadR N-terminal" evidence="1">
    <location>
        <begin position="27"/>
        <end position="83"/>
    </location>
</feature>
<dbReference type="GO" id="GO:0003677">
    <property type="term" value="F:DNA binding"/>
    <property type="evidence" value="ECO:0007669"/>
    <property type="project" value="UniProtKB-KW"/>
</dbReference>
<dbReference type="SUPFAM" id="SSF46785">
    <property type="entry name" value="Winged helix' DNA-binding domain"/>
    <property type="match status" value="1"/>
</dbReference>
<dbReference type="PANTHER" id="PTHR33169:SF14">
    <property type="entry name" value="TRANSCRIPTIONAL REGULATOR RV3488"/>
    <property type="match status" value="1"/>
</dbReference>
<keyword evidence="2" id="KW-0238">DNA-binding</keyword>
<dbReference type="Gene3D" id="1.10.10.10">
    <property type="entry name" value="Winged helix-like DNA-binding domain superfamily/Winged helix DNA-binding domain"/>
    <property type="match status" value="1"/>
</dbReference>
<dbReference type="Proteomes" id="UP000622552">
    <property type="component" value="Unassembled WGS sequence"/>
</dbReference>
<evidence type="ECO:0000313" key="2">
    <source>
        <dbReference type="EMBL" id="MBG6136536.1"/>
    </source>
</evidence>
<gene>
    <name evidence="2" type="ORF">IW245_002730</name>
</gene>
<dbReference type="InterPro" id="IPR036388">
    <property type="entry name" value="WH-like_DNA-bd_sf"/>
</dbReference>
<dbReference type="InterPro" id="IPR052509">
    <property type="entry name" value="Metal_resp_DNA-bind_regulator"/>
</dbReference>
<dbReference type="InterPro" id="IPR005149">
    <property type="entry name" value="Tscrpt_reg_PadR_N"/>
</dbReference>
<dbReference type="InterPro" id="IPR036390">
    <property type="entry name" value="WH_DNA-bd_sf"/>
</dbReference>
<dbReference type="AlphaFoldDB" id="A0A8J7KKD0"/>
<dbReference type="EMBL" id="JADOUF010000001">
    <property type="protein sequence ID" value="MBG6136536.1"/>
    <property type="molecule type" value="Genomic_DNA"/>
</dbReference>
<reference evidence="2" key="1">
    <citation type="submission" date="2020-11" db="EMBL/GenBank/DDBJ databases">
        <title>Sequencing the genomes of 1000 actinobacteria strains.</title>
        <authorList>
            <person name="Klenk H.-P."/>
        </authorList>
    </citation>
    <scope>NUCLEOTIDE SEQUENCE</scope>
    <source>
        <strain evidence="2">DSM 45356</strain>
    </source>
</reference>
<protein>
    <submittedName>
        <fullName evidence="2">DNA-binding PadR family transcriptional regulator</fullName>
    </submittedName>
</protein>
<organism evidence="2 3">
    <name type="scientific">Longispora fulva</name>
    <dbReference type="NCBI Taxonomy" id="619741"/>
    <lineage>
        <taxon>Bacteria</taxon>
        <taxon>Bacillati</taxon>
        <taxon>Actinomycetota</taxon>
        <taxon>Actinomycetes</taxon>
        <taxon>Micromonosporales</taxon>
        <taxon>Micromonosporaceae</taxon>
        <taxon>Longispora</taxon>
    </lineage>
</organism>
<comment type="caution">
    <text evidence="2">The sequence shown here is derived from an EMBL/GenBank/DDBJ whole genome shotgun (WGS) entry which is preliminary data.</text>
</comment>
<dbReference type="Pfam" id="PF03551">
    <property type="entry name" value="PadR"/>
    <property type="match status" value="1"/>
</dbReference>